<evidence type="ECO:0000313" key="2">
    <source>
        <dbReference type="Proteomes" id="UP000676336"/>
    </source>
</evidence>
<dbReference type="AlphaFoldDB" id="A0A8S2ZGP2"/>
<comment type="caution">
    <text evidence="1">The sequence shown here is derived from an EMBL/GenBank/DDBJ whole genome shotgun (WGS) entry which is preliminary data.</text>
</comment>
<organism evidence="1 2">
    <name type="scientific">Rotaria magnacalcarata</name>
    <dbReference type="NCBI Taxonomy" id="392030"/>
    <lineage>
        <taxon>Eukaryota</taxon>
        <taxon>Metazoa</taxon>
        <taxon>Spiralia</taxon>
        <taxon>Gnathifera</taxon>
        <taxon>Rotifera</taxon>
        <taxon>Eurotatoria</taxon>
        <taxon>Bdelloidea</taxon>
        <taxon>Philodinida</taxon>
        <taxon>Philodinidae</taxon>
        <taxon>Rotaria</taxon>
    </lineage>
</organism>
<dbReference type="EMBL" id="CAJOBI010111520">
    <property type="protein sequence ID" value="CAF4635332.1"/>
    <property type="molecule type" value="Genomic_DNA"/>
</dbReference>
<protein>
    <submittedName>
        <fullName evidence="1">Uncharacterized protein</fullName>
    </submittedName>
</protein>
<gene>
    <name evidence="1" type="ORF">SMN809_LOCUS40458</name>
</gene>
<evidence type="ECO:0000313" key="1">
    <source>
        <dbReference type="EMBL" id="CAF4635332.1"/>
    </source>
</evidence>
<accession>A0A8S2ZGP2</accession>
<proteinExistence type="predicted"/>
<feature type="non-terminal residue" evidence="1">
    <location>
        <position position="1"/>
    </location>
</feature>
<reference evidence="1" key="1">
    <citation type="submission" date="2021-02" db="EMBL/GenBank/DDBJ databases">
        <authorList>
            <person name="Nowell W R."/>
        </authorList>
    </citation>
    <scope>NUCLEOTIDE SEQUENCE</scope>
</reference>
<sequence length="69" mass="8363">MLRQGYHHSFREECAILAWQKEDRERLGAEHPLHERPLLDSEPDKLRFLCLYLNKAEEAERRCNHCFIL</sequence>
<name>A0A8S2ZGP2_9BILA</name>
<dbReference type="Proteomes" id="UP000676336">
    <property type="component" value="Unassembled WGS sequence"/>
</dbReference>